<evidence type="ECO:0000259" key="4">
    <source>
        <dbReference type="Pfam" id="PF03816"/>
    </source>
</evidence>
<evidence type="ECO:0000256" key="2">
    <source>
        <dbReference type="SAM" id="MobiDB-lite"/>
    </source>
</evidence>
<keyword evidence="7" id="KW-1185">Reference proteome</keyword>
<accession>A0ABT4N1R0</accession>
<feature type="compositionally biased region" description="Basic and acidic residues" evidence="2">
    <location>
        <begin position="28"/>
        <end position="53"/>
    </location>
</feature>
<evidence type="ECO:0000256" key="3">
    <source>
        <dbReference type="SAM" id="Phobius"/>
    </source>
</evidence>
<name>A0ABT4N1R0_GORRU</name>
<dbReference type="Gene3D" id="3.30.70.2390">
    <property type="match status" value="1"/>
</dbReference>
<proteinExistence type="inferred from homology"/>
<protein>
    <submittedName>
        <fullName evidence="6">LCP family protein</fullName>
    </submittedName>
</protein>
<comment type="similarity">
    <text evidence="1">Belongs to the LytR/CpsA/Psr (LCP) family.</text>
</comment>
<keyword evidence="3" id="KW-0812">Transmembrane</keyword>
<feature type="domain" description="LytR/CpsA/Psr regulator C-terminal" evidence="5">
    <location>
        <begin position="589"/>
        <end position="672"/>
    </location>
</feature>
<dbReference type="InterPro" id="IPR004474">
    <property type="entry name" value="LytR_CpsA_psr"/>
</dbReference>
<gene>
    <name evidence="6" type="ORF">O4213_24625</name>
</gene>
<dbReference type="Pfam" id="PF03816">
    <property type="entry name" value="LytR_cpsA_psr"/>
    <property type="match status" value="1"/>
</dbReference>
<dbReference type="PANTHER" id="PTHR33392">
    <property type="entry name" value="POLYISOPRENYL-TEICHOIC ACID--PEPTIDOGLYCAN TEICHOIC ACID TRANSFERASE TAGU"/>
    <property type="match status" value="1"/>
</dbReference>
<dbReference type="Gene3D" id="3.40.630.190">
    <property type="entry name" value="LCP protein"/>
    <property type="match status" value="1"/>
</dbReference>
<dbReference type="PANTHER" id="PTHR33392:SF6">
    <property type="entry name" value="POLYISOPRENYL-TEICHOIC ACID--PEPTIDOGLYCAN TEICHOIC ACID TRANSFERASE TAGU"/>
    <property type="match status" value="1"/>
</dbReference>
<dbReference type="NCBIfam" id="TIGR00350">
    <property type="entry name" value="lytR_cpsA_psr"/>
    <property type="match status" value="1"/>
</dbReference>
<keyword evidence="3" id="KW-1133">Transmembrane helix</keyword>
<feature type="domain" description="Cell envelope-related transcriptional attenuator" evidence="4">
    <location>
        <begin position="299"/>
        <end position="462"/>
    </location>
</feature>
<keyword evidence="3" id="KW-0472">Membrane</keyword>
<reference evidence="6" key="1">
    <citation type="submission" date="2022-12" db="EMBL/GenBank/DDBJ databases">
        <authorList>
            <person name="Krivoruchko A.V."/>
            <person name="Elkin A."/>
        </authorList>
    </citation>
    <scope>NUCLEOTIDE SEQUENCE</scope>
    <source>
        <strain evidence="6">IEGM 1388</strain>
    </source>
</reference>
<dbReference type="Proteomes" id="UP001067235">
    <property type="component" value="Unassembled WGS sequence"/>
</dbReference>
<comment type="caution">
    <text evidence="6">The sequence shown here is derived from an EMBL/GenBank/DDBJ whole genome shotgun (WGS) entry which is preliminary data.</text>
</comment>
<evidence type="ECO:0000313" key="7">
    <source>
        <dbReference type="Proteomes" id="UP001067235"/>
    </source>
</evidence>
<organism evidence="6 7">
    <name type="scientific">Gordonia rubripertincta</name>
    <name type="common">Rhodococcus corallinus</name>
    <dbReference type="NCBI Taxonomy" id="36822"/>
    <lineage>
        <taxon>Bacteria</taxon>
        <taxon>Bacillati</taxon>
        <taxon>Actinomycetota</taxon>
        <taxon>Actinomycetes</taxon>
        <taxon>Mycobacteriales</taxon>
        <taxon>Gordoniaceae</taxon>
        <taxon>Gordonia</taxon>
    </lineage>
</organism>
<feature type="compositionally biased region" description="Low complexity" evidence="2">
    <location>
        <begin position="556"/>
        <end position="577"/>
    </location>
</feature>
<dbReference type="InterPro" id="IPR027381">
    <property type="entry name" value="LytR/CpsA/Psr_C"/>
</dbReference>
<evidence type="ECO:0000259" key="5">
    <source>
        <dbReference type="Pfam" id="PF13399"/>
    </source>
</evidence>
<feature type="region of interest" description="Disordered" evidence="2">
    <location>
        <begin position="547"/>
        <end position="577"/>
    </location>
</feature>
<dbReference type="EMBL" id="JAPWIE010000008">
    <property type="protein sequence ID" value="MCZ4553191.1"/>
    <property type="molecule type" value="Genomic_DNA"/>
</dbReference>
<dbReference type="InterPro" id="IPR050922">
    <property type="entry name" value="LytR/CpsA/Psr_CW_biosynth"/>
</dbReference>
<feature type="compositionally biased region" description="Basic and acidic residues" evidence="2">
    <location>
        <begin position="1"/>
        <end position="20"/>
    </location>
</feature>
<evidence type="ECO:0000256" key="1">
    <source>
        <dbReference type="ARBA" id="ARBA00006068"/>
    </source>
</evidence>
<feature type="transmembrane region" description="Helical" evidence="3">
    <location>
        <begin position="219"/>
        <end position="238"/>
    </location>
</feature>
<dbReference type="RefSeq" id="WP_301573848.1">
    <property type="nucleotide sequence ID" value="NZ_JAPWIE010000008.1"/>
</dbReference>
<dbReference type="Pfam" id="PF13399">
    <property type="entry name" value="LytR_C"/>
    <property type="match status" value="1"/>
</dbReference>
<sequence>MSDDELRGRTPEERRNEIRRRLGAPSDEVLREPAVRPNDPRSGDNRLTVRELLNRMNAAGSPDADTPPPAGAPGPQSAADQPARRPRRFRPADAPTETILGATGRPPADEPNTEVIPATPRGPDQPDASADDVEVTRYIAPVDTDNNPDLSGTATARRASSESQGQVPPGPFADDDNPTTRVPRTVAPVATGGGRRHAAPRSQRDRLHLIRTATITGRVVIAVACVMALLGTGVVWGYQKVKDGNWNTVDAVNSDSEKIRDKQLQTGDETYLIVGTDTRSGENGKMGAGGAELFEGAARSDTVLLVNIPADRSRVVAVSFPRDLQVNRPECVGWNNDAGAYTTDVLPPADGVKLNSVYGEGGPKCMVETLTDISGLNINHFIAMDFYGFEKVVDKIGGVEVCSTVPLNDYELGPILTKAGKQTLRGGKALDYVRARNIETEGTGDYGRIKRQQLFMSSLLRASLSSKVLANPATLNGIIDTFIKYSFVDQVNTDDLLQLAQSMQGLDAGRVTFLTAPTSGTAEDGSGNEIPRDDDIRAIFDAIINDEPLPGEKQEAPSTTSSKTTTKPTTSAAPKPSVTTVNAVSPYAVSLRILNGTGTTGVASGISESLAAQGYQVNGVADASENRTDTVVRYGAGQQAAAATVAQMFPGATIQSDPNLEAGIEVIVGSSFTGELGEAPYEGAQISADELAREADGGELPNDLTVTNAGDTSCS</sequence>
<feature type="region of interest" description="Disordered" evidence="2">
    <location>
        <begin position="1"/>
        <end position="203"/>
    </location>
</feature>
<feature type="compositionally biased region" description="Polar residues" evidence="2">
    <location>
        <begin position="144"/>
        <end position="154"/>
    </location>
</feature>
<evidence type="ECO:0000313" key="6">
    <source>
        <dbReference type="EMBL" id="MCZ4553191.1"/>
    </source>
</evidence>